<dbReference type="Proteomes" id="UP000467840">
    <property type="component" value="Chromosome 15"/>
</dbReference>
<accession>A0A6A6MPL7</accession>
<evidence type="ECO:0000313" key="3">
    <source>
        <dbReference type="Proteomes" id="UP000467840"/>
    </source>
</evidence>
<dbReference type="EMBL" id="JAAGAX010000005">
    <property type="protein sequence ID" value="KAF2314216.1"/>
    <property type="molecule type" value="Genomic_DNA"/>
</dbReference>
<organism evidence="2 3">
    <name type="scientific">Hevea brasiliensis</name>
    <name type="common">Para rubber tree</name>
    <name type="synonym">Siphonia brasiliensis</name>
    <dbReference type="NCBI Taxonomy" id="3981"/>
    <lineage>
        <taxon>Eukaryota</taxon>
        <taxon>Viridiplantae</taxon>
        <taxon>Streptophyta</taxon>
        <taxon>Embryophyta</taxon>
        <taxon>Tracheophyta</taxon>
        <taxon>Spermatophyta</taxon>
        <taxon>Magnoliopsida</taxon>
        <taxon>eudicotyledons</taxon>
        <taxon>Gunneridae</taxon>
        <taxon>Pentapetalae</taxon>
        <taxon>rosids</taxon>
        <taxon>fabids</taxon>
        <taxon>Malpighiales</taxon>
        <taxon>Euphorbiaceae</taxon>
        <taxon>Crotonoideae</taxon>
        <taxon>Micrandreae</taxon>
        <taxon>Hevea</taxon>
    </lineage>
</organism>
<dbReference type="AlphaFoldDB" id="A0A6A6MPL7"/>
<feature type="region of interest" description="Disordered" evidence="1">
    <location>
        <begin position="46"/>
        <end position="111"/>
    </location>
</feature>
<evidence type="ECO:0000256" key="1">
    <source>
        <dbReference type="SAM" id="MobiDB-lite"/>
    </source>
</evidence>
<evidence type="ECO:0000313" key="2">
    <source>
        <dbReference type="EMBL" id="KAF2314216.1"/>
    </source>
</evidence>
<feature type="compositionally biased region" description="Low complexity" evidence="1">
    <location>
        <begin position="82"/>
        <end position="94"/>
    </location>
</feature>
<keyword evidence="3" id="KW-1185">Reference proteome</keyword>
<gene>
    <name evidence="2" type="ORF">GH714_024175</name>
</gene>
<sequence length="175" mass="18983">MLMLSNIVDMVQNLEAIKGSGGSIKVGTTGTISALMTRELESIKSASQASVSHQDKPKTVPISVPCNATTPRRLRARKSLDEASSSGSSSSTKCRSPKTARKMKSYTKSAHRMPMLRSENVTLERTTSREKTKKKGTNIVEVVDIKCGQPDKAWISPVTSKLKKLGFSKLSESIV</sequence>
<dbReference type="PANTHER" id="PTHR36405:SF1">
    <property type="entry name" value="OS07G0520600 PROTEIN"/>
    <property type="match status" value="1"/>
</dbReference>
<feature type="compositionally biased region" description="Basic residues" evidence="1">
    <location>
        <begin position="95"/>
        <end position="111"/>
    </location>
</feature>
<comment type="caution">
    <text evidence="2">The sequence shown here is derived from an EMBL/GenBank/DDBJ whole genome shotgun (WGS) entry which is preliminary data.</text>
</comment>
<dbReference type="PANTHER" id="PTHR36405">
    <property type="entry name" value="BNAA10G09140D PROTEIN"/>
    <property type="match status" value="1"/>
</dbReference>
<name>A0A6A6MPL7_HEVBR</name>
<protein>
    <submittedName>
        <fullName evidence="2">Uncharacterized protein</fullName>
    </submittedName>
</protein>
<proteinExistence type="predicted"/>
<reference evidence="2 3" key="1">
    <citation type="journal article" date="2020" name="Mol. Plant">
        <title>The Chromosome-Based Rubber Tree Genome Provides New Insights into Spurge Genome Evolution and Rubber Biosynthesis.</title>
        <authorList>
            <person name="Liu J."/>
            <person name="Shi C."/>
            <person name="Shi C.C."/>
            <person name="Li W."/>
            <person name="Zhang Q.J."/>
            <person name="Zhang Y."/>
            <person name="Li K."/>
            <person name="Lu H.F."/>
            <person name="Shi C."/>
            <person name="Zhu S.T."/>
            <person name="Xiao Z.Y."/>
            <person name="Nan H."/>
            <person name="Yue Y."/>
            <person name="Zhu X.G."/>
            <person name="Wu Y."/>
            <person name="Hong X.N."/>
            <person name="Fan G.Y."/>
            <person name="Tong Y."/>
            <person name="Zhang D."/>
            <person name="Mao C.L."/>
            <person name="Liu Y.L."/>
            <person name="Hao S.J."/>
            <person name="Liu W.Q."/>
            <person name="Lv M.Q."/>
            <person name="Zhang H.B."/>
            <person name="Liu Y."/>
            <person name="Hu-Tang G.R."/>
            <person name="Wang J.P."/>
            <person name="Wang J.H."/>
            <person name="Sun Y.H."/>
            <person name="Ni S.B."/>
            <person name="Chen W.B."/>
            <person name="Zhang X.C."/>
            <person name="Jiao Y.N."/>
            <person name="Eichler E.E."/>
            <person name="Li G.H."/>
            <person name="Liu X."/>
            <person name="Gao L.Z."/>
        </authorList>
    </citation>
    <scope>NUCLEOTIDE SEQUENCE [LARGE SCALE GENOMIC DNA]</scope>
    <source>
        <strain evidence="3">cv. GT1</strain>
        <tissue evidence="2">Leaf</tissue>
    </source>
</reference>